<dbReference type="GO" id="GO:0016614">
    <property type="term" value="F:oxidoreductase activity, acting on CH-OH group of donors"/>
    <property type="evidence" value="ECO:0007669"/>
    <property type="project" value="InterPro"/>
</dbReference>
<keyword evidence="2" id="KW-0285">Flavoprotein</keyword>
<dbReference type="Gene3D" id="3.30.560.10">
    <property type="entry name" value="Glucose Oxidase, domain 3"/>
    <property type="match status" value="1"/>
</dbReference>
<evidence type="ECO:0000259" key="4">
    <source>
        <dbReference type="PROSITE" id="PS00623"/>
    </source>
</evidence>
<dbReference type="InterPro" id="IPR000172">
    <property type="entry name" value="GMC_OxRdtase_N"/>
</dbReference>
<dbReference type="PROSITE" id="PS00623">
    <property type="entry name" value="GMC_OXRED_1"/>
    <property type="match status" value="1"/>
</dbReference>
<dbReference type="Gene3D" id="3.50.50.60">
    <property type="entry name" value="FAD/NAD(P)-binding domain"/>
    <property type="match status" value="1"/>
</dbReference>
<dbReference type="Pfam" id="PF00732">
    <property type="entry name" value="GMC_oxred_N"/>
    <property type="match status" value="1"/>
</dbReference>
<sequence>MLATSYPSARVTNFHTHQKSVWVTIFCTSIIQVASVLGHITNLTEISLQQLEYVTRLVEDLPPPNPPITIPPKIIDSEYDFIIVGAGSAGSVVANRLSEIASWKVLLLEAGYPTTNVGQHPTLPMGLQLTEYNWGFTSEPQKNICLAAEKHRCPWPRGRALGGSSAINYMVYVRGNPDDYNRWAAQGNPGWSYEEVLPYFLKSEDANIPLSDPNYHGTGGYQSTESFYTTELGNAFIQAGQELGYPLTDYNSPQQIGFSPFQATTRFGRRASTATSFLQPVLNRENLDVLTGAR</sequence>
<dbReference type="PANTHER" id="PTHR11552:SF208">
    <property type="entry name" value="RE36204P-RELATED"/>
    <property type="match status" value="1"/>
</dbReference>
<dbReference type="InterPro" id="IPR012132">
    <property type="entry name" value="GMC_OxRdtase"/>
</dbReference>
<keyword evidence="6" id="KW-1185">Reference proteome</keyword>
<gene>
    <name evidence="5" type="ORF">ILUMI_02913</name>
</gene>
<reference evidence="5" key="1">
    <citation type="submission" date="2019-08" db="EMBL/GenBank/DDBJ databases">
        <title>The genome of the North American firefly Photinus pyralis.</title>
        <authorList>
            <consortium name="Photinus pyralis genome working group"/>
            <person name="Fallon T.R."/>
            <person name="Sander Lower S.E."/>
            <person name="Weng J.-K."/>
        </authorList>
    </citation>
    <scope>NUCLEOTIDE SEQUENCE</scope>
    <source>
        <strain evidence="5">TRF0915ILg1</strain>
        <tissue evidence="5">Whole body</tissue>
    </source>
</reference>
<dbReference type="OrthoDB" id="269227at2759"/>
<keyword evidence="3" id="KW-0472">Membrane</keyword>
<dbReference type="AlphaFoldDB" id="A0A8K0DHI0"/>
<dbReference type="GO" id="GO:0050660">
    <property type="term" value="F:flavin adenine dinucleotide binding"/>
    <property type="evidence" value="ECO:0007669"/>
    <property type="project" value="InterPro"/>
</dbReference>
<evidence type="ECO:0000313" key="5">
    <source>
        <dbReference type="EMBL" id="KAF2903277.1"/>
    </source>
</evidence>
<accession>A0A8K0DHI0</accession>
<comment type="similarity">
    <text evidence="1 2">Belongs to the GMC oxidoreductase family.</text>
</comment>
<evidence type="ECO:0000313" key="6">
    <source>
        <dbReference type="Proteomes" id="UP000801492"/>
    </source>
</evidence>
<dbReference type="SUPFAM" id="SSF51905">
    <property type="entry name" value="FAD/NAD(P)-binding domain"/>
    <property type="match status" value="1"/>
</dbReference>
<feature type="domain" description="Glucose-methanol-choline oxidoreductase N-terminal" evidence="4">
    <location>
        <begin position="158"/>
        <end position="181"/>
    </location>
</feature>
<keyword evidence="3" id="KW-1133">Transmembrane helix</keyword>
<evidence type="ECO:0000256" key="3">
    <source>
        <dbReference type="SAM" id="Phobius"/>
    </source>
</evidence>
<proteinExistence type="inferred from homology"/>
<feature type="transmembrane region" description="Helical" evidence="3">
    <location>
        <begin position="21"/>
        <end position="40"/>
    </location>
</feature>
<organism evidence="5 6">
    <name type="scientific">Ignelater luminosus</name>
    <name type="common">Cucubano</name>
    <name type="synonym">Pyrophorus luminosus</name>
    <dbReference type="NCBI Taxonomy" id="2038154"/>
    <lineage>
        <taxon>Eukaryota</taxon>
        <taxon>Metazoa</taxon>
        <taxon>Ecdysozoa</taxon>
        <taxon>Arthropoda</taxon>
        <taxon>Hexapoda</taxon>
        <taxon>Insecta</taxon>
        <taxon>Pterygota</taxon>
        <taxon>Neoptera</taxon>
        <taxon>Endopterygota</taxon>
        <taxon>Coleoptera</taxon>
        <taxon>Polyphaga</taxon>
        <taxon>Elateriformia</taxon>
        <taxon>Elateroidea</taxon>
        <taxon>Elateridae</taxon>
        <taxon>Agrypninae</taxon>
        <taxon>Pyrophorini</taxon>
        <taxon>Ignelater</taxon>
    </lineage>
</organism>
<keyword evidence="3" id="KW-0812">Transmembrane</keyword>
<name>A0A8K0DHI0_IGNLU</name>
<keyword evidence="2" id="KW-0274">FAD</keyword>
<dbReference type="Proteomes" id="UP000801492">
    <property type="component" value="Unassembled WGS sequence"/>
</dbReference>
<protein>
    <recommendedName>
        <fullName evidence="4">Glucose-methanol-choline oxidoreductase N-terminal domain-containing protein</fullName>
    </recommendedName>
</protein>
<dbReference type="PANTHER" id="PTHR11552">
    <property type="entry name" value="GLUCOSE-METHANOL-CHOLINE GMC OXIDOREDUCTASE"/>
    <property type="match status" value="1"/>
</dbReference>
<evidence type="ECO:0000256" key="1">
    <source>
        <dbReference type="ARBA" id="ARBA00010790"/>
    </source>
</evidence>
<dbReference type="EMBL" id="VTPC01001067">
    <property type="protein sequence ID" value="KAF2903277.1"/>
    <property type="molecule type" value="Genomic_DNA"/>
</dbReference>
<dbReference type="InterPro" id="IPR036188">
    <property type="entry name" value="FAD/NAD-bd_sf"/>
</dbReference>
<feature type="non-terminal residue" evidence="5">
    <location>
        <position position="294"/>
    </location>
</feature>
<evidence type="ECO:0000256" key="2">
    <source>
        <dbReference type="RuleBase" id="RU003968"/>
    </source>
</evidence>
<comment type="caution">
    <text evidence="5">The sequence shown here is derived from an EMBL/GenBank/DDBJ whole genome shotgun (WGS) entry which is preliminary data.</text>
</comment>